<dbReference type="Pfam" id="PF07690">
    <property type="entry name" value="MFS_1"/>
    <property type="match status" value="1"/>
</dbReference>
<keyword evidence="12" id="KW-1185">Reference proteome</keyword>
<evidence type="ECO:0000256" key="6">
    <source>
        <dbReference type="ARBA" id="ARBA00023136"/>
    </source>
</evidence>
<dbReference type="AlphaFoldDB" id="A0AB36JPL0"/>
<dbReference type="InterPro" id="IPR050189">
    <property type="entry name" value="MFS_Efflux_Transporters"/>
</dbReference>
<feature type="transmembrane region" description="Helical" evidence="7">
    <location>
        <begin position="51"/>
        <end position="72"/>
    </location>
</feature>
<reference evidence="11 12" key="1">
    <citation type="submission" date="2016-12" db="EMBL/GenBank/DDBJ databases">
        <authorList>
            <person name="Gulvik C.A."/>
        </authorList>
    </citation>
    <scope>NUCLEOTIDE SEQUENCE [LARGE SCALE GENOMIC DNA]</scope>
    <source>
        <strain evidence="10 12">12-5202</strain>
        <strain evidence="9 11">12-5291</strain>
    </source>
</reference>
<proteinExistence type="predicted"/>
<dbReference type="GO" id="GO:0005886">
    <property type="term" value="C:plasma membrane"/>
    <property type="evidence" value="ECO:0007669"/>
    <property type="project" value="UniProtKB-SubCell"/>
</dbReference>
<evidence type="ECO:0000313" key="11">
    <source>
        <dbReference type="Proteomes" id="UP000188600"/>
    </source>
</evidence>
<comment type="caution">
    <text evidence="9">The sequence shown here is derived from an EMBL/GenBank/DDBJ whole genome shotgun (WGS) entry which is preliminary data.</text>
</comment>
<organism evidence="9 11">
    <name type="scientific">Streptococcus azizii</name>
    <dbReference type="NCBI Taxonomy" id="1579424"/>
    <lineage>
        <taxon>Bacteria</taxon>
        <taxon>Bacillati</taxon>
        <taxon>Bacillota</taxon>
        <taxon>Bacilli</taxon>
        <taxon>Lactobacillales</taxon>
        <taxon>Streptococcaceae</taxon>
        <taxon>Streptococcus</taxon>
    </lineage>
</organism>
<evidence type="ECO:0000313" key="9">
    <source>
        <dbReference type="EMBL" id="ONK27636.1"/>
    </source>
</evidence>
<feature type="transmembrane region" description="Helical" evidence="7">
    <location>
        <begin position="79"/>
        <end position="100"/>
    </location>
</feature>
<dbReference type="GO" id="GO:0022857">
    <property type="term" value="F:transmembrane transporter activity"/>
    <property type="evidence" value="ECO:0007669"/>
    <property type="project" value="InterPro"/>
</dbReference>
<dbReference type="PANTHER" id="PTHR43124">
    <property type="entry name" value="PURINE EFFLUX PUMP PBUE"/>
    <property type="match status" value="1"/>
</dbReference>
<feature type="transmembrane region" description="Helical" evidence="7">
    <location>
        <begin position="164"/>
        <end position="183"/>
    </location>
</feature>
<evidence type="ECO:0000256" key="2">
    <source>
        <dbReference type="ARBA" id="ARBA00022448"/>
    </source>
</evidence>
<dbReference type="InterPro" id="IPR011701">
    <property type="entry name" value="MFS"/>
</dbReference>
<dbReference type="EMBL" id="MSPR01000007">
    <property type="protein sequence ID" value="ONK29816.1"/>
    <property type="molecule type" value="Genomic_DNA"/>
</dbReference>
<name>A0AB36JPL0_9STRE</name>
<evidence type="ECO:0000259" key="8">
    <source>
        <dbReference type="PROSITE" id="PS50850"/>
    </source>
</evidence>
<keyword evidence="3" id="KW-1003">Cell membrane</keyword>
<feature type="transmembrane region" description="Helical" evidence="7">
    <location>
        <begin position="242"/>
        <end position="261"/>
    </location>
</feature>
<evidence type="ECO:0000256" key="4">
    <source>
        <dbReference type="ARBA" id="ARBA00022692"/>
    </source>
</evidence>
<gene>
    <name evidence="10" type="ORF">BVE84_04655</name>
    <name evidence="9" type="ORF">BVE86_04495</name>
</gene>
<comment type="subcellular location">
    <subcellularLocation>
        <location evidence="1">Cell membrane</location>
        <topology evidence="1">Multi-pass membrane protein</topology>
    </subcellularLocation>
</comment>
<accession>A0AB36JPL0</accession>
<dbReference type="PROSITE" id="PS50850">
    <property type="entry name" value="MFS"/>
    <property type="match status" value="1"/>
</dbReference>
<feature type="transmembrane region" description="Helical" evidence="7">
    <location>
        <begin position="357"/>
        <end position="379"/>
    </location>
</feature>
<evidence type="ECO:0000313" key="12">
    <source>
        <dbReference type="Proteomes" id="UP000188946"/>
    </source>
</evidence>
<dbReference type="Gene3D" id="1.20.1250.20">
    <property type="entry name" value="MFS general substrate transporter like domains"/>
    <property type="match status" value="1"/>
</dbReference>
<dbReference type="InterPro" id="IPR020846">
    <property type="entry name" value="MFS_dom"/>
</dbReference>
<keyword evidence="4 7" id="KW-0812">Transmembrane</keyword>
<evidence type="ECO:0000256" key="7">
    <source>
        <dbReference type="SAM" id="Phobius"/>
    </source>
</evidence>
<feature type="domain" description="Major facilitator superfamily (MFS) profile" evidence="8">
    <location>
        <begin position="1"/>
        <end position="383"/>
    </location>
</feature>
<dbReference type="InterPro" id="IPR036259">
    <property type="entry name" value="MFS_trans_sf"/>
</dbReference>
<feature type="transmembrane region" description="Helical" evidence="7">
    <location>
        <begin position="291"/>
        <end position="311"/>
    </location>
</feature>
<dbReference type="SUPFAM" id="SSF103473">
    <property type="entry name" value="MFS general substrate transporter"/>
    <property type="match status" value="1"/>
</dbReference>
<dbReference type="RefSeq" id="WP_076995903.1">
    <property type="nucleotide sequence ID" value="NZ_MSPR01000007.1"/>
</dbReference>
<evidence type="ECO:0000256" key="5">
    <source>
        <dbReference type="ARBA" id="ARBA00022989"/>
    </source>
</evidence>
<feature type="transmembrane region" description="Helical" evidence="7">
    <location>
        <begin position="268"/>
        <end position="285"/>
    </location>
</feature>
<keyword evidence="6 7" id="KW-0472">Membrane</keyword>
<dbReference type="Proteomes" id="UP000188946">
    <property type="component" value="Unassembled WGS sequence"/>
</dbReference>
<feature type="transmembrane region" description="Helical" evidence="7">
    <location>
        <begin position="106"/>
        <end position="124"/>
    </location>
</feature>
<feature type="transmembrane region" description="Helical" evidence="7">
    <location>
        <begin position="323"/>
        <end position="345"/>
    </location>
</feature>
<dbReference type="PANTHER" id="PTHR43124:SF3">
    <property type="entry name" value="CHLORAMPHENICOL EFFLUX PUMP RV0191"/>
    <property type="match status" value="1"/>
</dbReference>
<evidence type="ECO:0000256" key="1">
    <source>
        <dbReference type="ARBA" id="ARBA00004651"/>
    </source>
</evidence>
<dbReference type="EMBL" id="MSPT01000008">
    <property type="protein sequence ID" value="ONK27636.1"/>
    <property type="molecule type" value="Genomic_DNA"/>
</dbReference>
<feature type="transmembrane region" description="Helical" evidence="7">
    <location>
        <begin position="136"/>
        <end position="158"/>
    </location>
</feature>
<keyword evidence="5 7" id="KW-1133">Transmembrane helix</keyword>
<evidence type="ECO:0000313" key="10">
    <source>
        <dbReference type="EMBL" id="ONK29816.1"/>
    </source>
</evidence>
<keyword evidence="2" id="KW-0813">Transport</keyword>
<protein>
    <submittedName>
        <fullName evidence="9">MFS transporter</fullName>
    </submittedName>
</protein>
<dbReference type="Proteomes" id="UP000188600">
    <property type="component" value="Unassembled WGS sequence"/>
</dbReference>
<feature type="transmembrane region" description="Helical" evidence="7">
    <location>
        <begin position="203"/>
        <end position="222"/>
    </location>
</feature>
<evidence type="ECO:0000256" key="3">
    <source>
        <dbReference type="ARBA" id="ARBA00022475"/>
    </source>
</evidence>
<sequence length="389" mass="42768">MKNKEMTRFSILLISIFLMSHLAIAPAIPKLYHYYHAKDASIGLASVESLVTVPAMMITLTVLFSNLFVSWVGTKRTVLIGLSLIGVFGVFPTFLTSFPLVFICRLLLGVGIGLYNSLSISLISDFYEGDMRAKMIGLRTAFLNIGKALTTFVAGYALLVGVNYTFLVYLLAFPVLTLFYLNVPETKQNQVTVKDTLVWNPQVGLVMVLTFLVGISYIGATIKIPSLLVTRNGLPTTLSSQLLTLLALSGIVTGCFFGSMLKKLGDTSLFVGFIAMGLGNFLFTLPFNQLLFTLASMLVGMSFVGIMSYNFSYISNQFPKEQVHFVTSLAITGGNIGVVLTPVLLTKLLEKLQIETFITPFYISASLMILACALAYILVKKKREQNFYK</sequence>